<dbReference type="InterPro" id="IPR018201">
    <property type="entry name" value="Ketoacyl_synth_AS"/>
</dbReference>
<evidence type="ECO:0000256" key="1">
    <source>
        <dbReference type="ARBA" id="ARBA00008467"/>
    </source>
</evidence>
<dbReference type="RefSeq" id="WP_046825263.1">
    <property type="nucleotide sequence ID" value="NZ_CAJPTF010000013.1"/>
</dbReference>
<evidence type="ECO:0000313" key="7">
    <source>
        <dbReference type="Proteomes" id="UP000182057"/>
    </source>
</evidence>
<evidence type="ECO:0000256" key="3">
    <source>
        <dbReference type="RuleBase" id="RU003694"/>
    </source>
</evidence>
<dbReference type="PANTHER" id="PTHR11712:SF336">
    <property type="entry name" value="3-OXOACYL-[ACYL-CARRIER-PROTEIN] SYNTHASE, MITOCHONDRIAL"/>
    <property type="match status" value="1"/>
</dbReference>
<sequence>MERKEIYITGAGIVSAIGIGKAETLDALMNRRTGVAPVRYLQTTHTGLPVGEVKFTDNELREMSQLMPSDAFIRSSLLAIPAVREAMEQARINRSAALRIAFLSGITVGGMDKAERYYTDFLTNDSKNIYIELNDCGSCTEQIADYFGCFGMVSTVVTACSSSANTLMMGCDLIRDGRADVVVAGGCECLSRYHVNGFNTLMILDHEVCRPFDRDRAGINLGEGAGYLVLESAETALCRGVKPIGKISGYGNACDAYHPTASSSDGLGAYLAMKGAIDDAGVKPEDIGHLNAHGTGTPNNDLTEGLAVMRLFGERIPPISSVKAYIGHTTSAAGSIEAIVSLLALEHNFLPVNLNFRNQIKEHSFVPITNPEPQRPLHHVLSNSFGFGGNDSAIILSKS</sequence>
<dbReference type="CDD" id="cd00834">
    <property type="entry name" value="KAS_I_II"/>
    <property type="match status" value="1"/>
</dbReference>
<dbReference type="GO" id="GO:0006633">
    <property type="term" value="P:fatty acid biosynthetic process"/>
    <property type="evidence" value="ECO:0007669"/>
    <property type="project" value="InterPro"/>
</dbReference>
<dbReference type="GO" id="GO:0004315">
    <property type="term" value="F:3-oxoacyl-[acyl-carrier-protein] synthase activity"/>
    <property type="evidence" value="ECO:0007669"/>
    <property type="project" value="UniProtKB-EC"/>
</dbReference>
<dbReference type="Pfam" id="PF00109">
    <property type="entry name" value="ketoacyl-synt"/>
    <property type="match status" value="1"/>
</dbReference>
<reference evidence="5 8" key="2">
    <citation type="submission" date="2017-09" db="EMBL/GenBank/DDBJ databases">
        <title>Phase variable restriction modification systems are present in the genome sequences of periodontal pathogens Prevotella intermedia, Tannerella forsythia and Porphyromonas gingivalis.</title>
        <authorList>
            <person name="Haigh R.D."/>
            <person name="Crawford L."/>
            <person name="Ralph J."/>
            <person name="Wanford J."/>
            <person name="Vartoukian S.R."/>
            <person name="Hijazib K."/>
            <person name="Wade W."/>
            <person name="Oggioni M.R."/>
        </authorList>
    </citation>
    <scope>NUCLEOTIDE SEQUENCE [LARGE SCALE GENOMIC DNA]</scope>
    <source>
        <strain evidence="5 8">WW11663</strain>
    </source>
</reference>
<dbReference type="PANTHER" id="PTHR11712">
    <property type="entry name" value="POLYKETIDE SYNTHASE-RELATED"/>
    <property type="match status" value="1"/>
</dbReference>
<dbReference type="InterPro" id="IPR000794">
    <property type="entry name" value="Beta-ketoacyl_synthase"/>
</dbReference>
<dbReference type="InterPro" id="IPR014030">
    <property type="entry name" value="Ketoacyl_synth_N"/>
</dbReference>
<comment type="similarity">
    <text evidence="1 3">Belongs to the thiolase-like superfamily. Beta-ketoacyl-ACP synthases family.</text>
</comment>
<dbReference type="PROSITE" id="PS52004">
    <property type="entry name" value="KS3_2"/>
    <property type="match status" value="1"/>
</dbReference>
<dbReference type="GO" id="GO:0005829">
    <property type="term" value="C:cytosol"/>
    <property type="evidence" value="ECO:0007669"/>
    <property type="project" value="TreeGrafter"/>
</dbReference>
<dbReference type="OrthoDB" id="9808669at2"/>
<gene>
    <name evidence="6" type="primary">fabF_2</name>
    <name evidence="5" type="ORF">CLI86_13010</name>
    <name evidence="6" type="ORF">TFUB20_01065</name>
</gene>
<dbReference type="Proteomes" id="UP000219259">
    <property type="component" value="Unassembled WGS sequence"/>
</dbReference>
<proteinExistence type="inferred from homology"/>
<evidence type="ECO:0000256" key="2">
    <source>
        <dbReference type="ARBA" id="ARBA00022679"/>
    </source>
</evidence>
<dbReference type="EMBL" id="FMMM01000037">
    <property type="protein sequence ID" value="SCQ20518.1"/>
    <property type="molecule type" value="Genomic_DNA"/>
</dbReference>
<evidence type="ECO:0000259" key="4">
    <source>
        <dbReference type="PROSITE" id="PS52004"/>
    </source>
</evidence>
<keyword evidence="2 3" id="KW-0808">Transferase</keyword>
<dbReference type="AlphaFoldDB" id="A0A1D3UKD8"/>
<dbReference type="Proteomes" id="UP000182057">
    <property type="component" value="Unassembled WGS sequence"/>
</dbReference>
<dbReference type="InterPro" id="IPR014031">
    <property type="entry name" value="Ketoacyl_synth_C"/>
</dbReference>
<dbReference type="Gene3D" id="3.40.47.10">
    <property type="match status" value="1"/>
</dbReference>
<keyword evidence="6" id="KW-0012">Acyltransferase</keyword>
<dbReference type="PROSITE" id="PS00606">
    <property type="entry name" value="KS3_1"/>
    <property type="match status" value="1"/>
</dbReference>
<organism evidence="6 7">
    <name type="scientific">Tannerella forsythia</name>
    <name type="common">Bacteroides forsythus</name>
    <dbReference type="NCBI Taxonomy" id="28112"/>
    <lineage>
        <taxon>Bacteria</taxon>
        <taxon>Pseudomonadati</taxon>
        <taxon>Bacteroidota</taxon>
        <taxon>Bacteroidia</taxon>
        <taxon>Bacteroidales</taxon>
        <taxon>Tannerellaceae</taxon>
        <taxon>Tannerella</taxon>
    </lineage>
</organism>
<evidence type="ECO:0000313" key="6">
    <source>
        <dbReference type="EMBL" id="SCQ20518.1"/>
    </source>
</evidence>
<dbReference type="InterPro" id="IPR016039">
    <property type="entry name" value="Thiolase-like"/>
</dbReference>
<reference evidence="6 7" key="1">
    <citation type="submission" date="2016-09" db="EMBL/GenBank/DDBJ databases">
        <authorList>
            <person name="Capua I."/>
            <person name="De Benedictis P."/>
            <person name="Joannis T."/>
            <person name="Lombin L.H."/>
            <person name="Cattoli G."/>
        </authorList>
    </citation>
    <scope>NUCLEOTIDE SEQUENCE [LARGE SCALE GENOMIC DNA]</scope>
    <source>
        <strain evidence="6 7">UB20</strain>
    </source>
</reference>
<dbReference type="SUPFAM" id="SSF53901">
    <property type="entry name" value="Thiolase-like"/>
    <property type="match status" value="1"/>
</dbReference>
<dbReference type="InterPro" id="IPR020841">
    <property type="entry name" value="PKS_Beta-ketoAc_synthase_dom"/>
</dbReference>
<evidence type="ECO:0000313" key="8">
    <source>
        <dbReference type="Proteomes" id="UP000219259"/>
    </source>
</evidence>
<evidence type="ECO:0000313" key="5">
    <source>
        <dbReference type="EMBL" id="PDP42204.1"/>
    </source>
</evidence>
<dbReference type="EMBL" id="NSLJ01000052">
    <property type="protein sequence ID" value="PDP42204.1"/>
    <property type="molecule type" value="Genomic_DNA"/>
</dbReference>
<protein>
    <submittedName>
        <fullName evidence="5">3-oxoacyl-ACP synthase</fullName>
    </submittedName>
    <submittedName>
        <fullName evidence="6">3-oxoacyl-[acyl-carrier-protein] synthase 2</fullName>
        <ecNumber evidence="6">2.3.1.179</ecNumber>
    </submittedName>
</protein>
<dbReference type="SMART" id="SM00825">
    <property type="entry name" value="PKS_KS"/>
    <property type="match status" value="1"/>
</dbReference>
<accession>A0A1D3UKD8</accession>
<dbReference type="Pfam" id="PF02801">
    <property type="entry name" value="Ketoacyl-synt_C"/>
    <property type="match status" value="1"/>
</dbReference>
<name>A0A1D3UKD8_TANFO</name>
<feature type="domain" description="Ketosynthase family 3 (KS3)" evidence="4">
    <location>
        <begin position="1"/>
        <end position="398"/>
    </location>
</feature>
<dbReference type="EC" id="2.3.1.179" evidence="6"/>